<reference evidence="6 7" key="1">
    <citation type="submission" date="2024-09" db="EMBL/GenBank/DDBJ databases">
        <authorList>
            <person name="Sun Q."/>
            <person name="Mori K."/>
        </authorList>
    </citation>
    <scope>NUCLEOTIDE SEQUENCE [LARGE SCALE GENOMIC DNA]</scope>
    <source>
        <strain evidence="6 7">JCM 12520</strain>
    </source>
</reference>
<keyword evidence="4" id="KW-0804">Transcription</keyword>
<evidence type="ECO:0000313" key="6">
    <source>
        <dbReference type="EMBL" id="MFB9750329.1"/>
    </source>
</evidence>
<dbReference type="InterPro" id="IPR018060">
    <property type="entry name" value="HTH_AraC"/>
</dbReference>
<dbReference type="PANTHER" id="PTHR46796">
    <property type="entry name" value="HTH-TYPE TRANSCRIPTIONAL ACTIVATOR RHAS-RELATED"/>
    <property type="match status" value="1"/>
</dbReference>
<dbReference type="PANTHER" id="PTHR46796:SF7">
    <property type="entry name" value="ARAC FAMILY TRANSCRIPTIONAL REGULATOR"/>
    <property type="match status" value="1"/>
</dbReference>
<dbReference type="InterPro" id="IPR037923">
    <property type="entry name" value="HTH-like"/>
</dbReference>
<accession>A0ABV5VPX3</accession>
<comment type="caution">
    <text evidence="6">The sequence shown here is derived from an EMBL/GenBank/DDBJ whole genome shotgun (WGS) entry which is preliminary data.</text>
</comment>
<evidence type="ECO:0000313" key="7">
    <source>
        <dbReference type="Proteomes" id="UP001589619"/>
    </source>
</evidence>
<dbReference type="Pfam" id="PF02311">
    <property type="entry name" value="AraC_binding"/>
    <property type="match status" value="1"/>
</dbReference>
<keyword evidence="1" id="KW-0805">Transcription regulation</keyword>
<name>A0ABV5VPX3_9BACL</name>
<dbReference type="SUPFAM" id="SSF46689">
    <property type="entry name" value="Homeodomain-like"/>
    <property type="match status" value="2"/>
</dbReference>
<dbReference type="InterPro" id="IPR018062">
    <property type="entry name" value="HTH_AraC-typ_CS"/>
</dbReference>
<dbReference type="InterPro" id="IPR003313">
    <property type="entry name" value="AraC-bd"/>
</dbReference>
<dbReference type="RefSeq" id="WP_344917082.1">
    <property type="nucleotide sequence ID" value="NZ_BAAAYO010000021.1"/>
</dbReference>
<evidence type="ECO:0000256" key="4">
    <source>
        <dbReference type="ARBA" id="ARBA00023163"/>
    </source>
</evidence>
<dbReference type="Proteomes" id="UP001589619">
    <property type="component" value="Unassembled WGS sequence"/>
</dbReference>
<proteinExistence type="predicted"/>
<dbReference type="InterPro" id="IPR050204">
    <property type="entry name" value="AraC_XylS_family_regulators"/>
</dbReference>
<evidence type="ECO:0000256" key="2">
    <source>
        <dbReference type="ARBA" id="ARBA00023125"/>
    </source>
</evidence>
<organism evidence="6 7">
    <name type="scientific">Paenibacillus hodogayensis</name>
    <dbReference type="NCBI Taxonomy" id="279208"/>
    <lineage>
        <taxon>Bacteria</taxon>
        <taxon>Bacillati</taxon>
        <taxon>Bacillota</taxon>
        <taxon>Bacilli</taxon>
        <taxon>Bacillales</taxon>
        <taxon>Paenibacillaceae</taxon>
        <taxon>Paenibacillus</taxon>
    </lineage>
</organism>
<dbReference type="Pfam" id="PF12833">
    <property type="entry name" value="HTH_18"/>
    <property type="match status" value="1"/>
</dbReference>
<dbReference type="PROSITE" id="PS00041">
    <property type="entry name" value="HTH_ARAC_FAMILY_1"/>
    <property type="match status" value="1"/>
</dbReference>
<evidence type="ECO:0000259" key="5">
    <source>
        <dbReference type="PROSITE" id="PS01124"/>
    </source>
</evidence>
<keyword evidence="7" id="KW-1185">Reference proteome</keyword>
<dbReference type="SUPFAM" id="SSF51215">
    <property type="entry name" value="Regulatory protein AraC"/>
    <property type="match status" value="1"/>
</dbReference>
<dbReference type="EMBL" id="JBHMAG010000002">
    <property type="protein sequence ID" value="MFB9750329.1"/>
    <property type="molecule type" value="Genomic_DNA"/>
</dbReference>
<dbReference type="PROSITE" id="PS01124">
    <property type="entry name" value="HTH_ARAC_FAMILY_2"/>
    <property type="match status" value="1"/>
</dbReference>
<gene>
    <name evidence="6" type="ORF">ACFFNY_01985</name>
</gene>
<keyword evidence="2" id="KW-0238">DNA-binding</keyword>
<keyword evidence="3" id="KW-0010">Activator</keyword>
<evidence type="ECO:0000256" key="1">
    <source>
        <dbReference type="ARBA" id="ARBA00023015"/>
    </source>
</evidence>
<evidence type="ECO:0000256" key="3">
    <source>
        <dbReference type="ARBA" id="ARBA00023159"/>
    </source>
</evidence>
<dbReference type="InterPro" id="IPR009057">
    <property type="entry name" value="Homeodomain-like_sf"/>
</dbReference>
<sequence>MGKQWFPPHIPTEQELSYADGSLQCFSFRFVRNTPGTLVQMDSVGIDERFTTEYRQHGLTRRGMDGHFVFQYTLSGFGSCRVRDAVHELHPNEAIFVKIPSDHEYYLPEHSESWAFLFINLYGPYVEECWQRITSQFGHVLTLDIDSSPIRTLLEIHRQASQFQIRDGYRASEMSYRFLMECCRHFFTFRPNTEGWPPAIVHAVMYMHDNYAQAEGLEQIAAMSGMSKYHFLRTFRRFTGLTTVQYLTKIRMDQAVRLLRTTPLSVENIAHQIGYANSSYFCQVFRSILGVTPHQFRSNEERSHDHITF</sequence>
<dbReference type="PRINTS" id="PR00032">
    <property type="entry name" value="HTHARAC"/>
</dbReference>
<dbReference type="InterPro" id="IPR020449">
    <property type="entry name" value="Tscrpt_reg_AraC-type_HTH"/>
</dbReference>
<dbReference type="Gene3D" id="1.10.10.60">
    <property type="entry name" value="Homeodomain-like"/>
    <property type="match status" value="2"/>
</dbReference>
<protein>
    <submittedName>
        <fullName evidence="6">Helix-turn-helix transcriptional regulator</fullName>
    </submittedName>
</protein>
<dbReference type="SMART" id="SM00342">
    <property type="entry name" value="HTH_ARAC"/>
    <property type="match status" value="1"/>
</dbReference>
<feature type="domain" description="HTH araC/xylS-type" evidence="5">
    <location>
        <begin position="201"/>
        <end position="299"/>
    </location>
</feature>